<accession>A0A5M6ZNU1</accession>
<dbReference type="RefSeq" id="WP_150023159.1">
    <property type="nucleotide sequence ID" value="NZ_VWOJ01000002.1"/>
</dbReference>
<evidence type="ECO:0000313" key="2">
    <source>
        <dbReference type="EMBL" id="KAA5803891.1"/>
    </source>
</evidence>
<proteinExistence type="predicted"/>
<feature type="region of interest" description="Disordered" evidence="1">
    <location>
        <begin position="70"/>
        <end position="124"/>
    </location>
</feature>
<reference evidence="2 3" key="1">
    <citation type="submission" date="2019-09" db="EMBL/GenBank/DDBJ databases">
        <authorList>
            <person name="Kevbrin V."/>
            <person name="Grouzdev D.S."/>
        </authorList>
    </citation>
    <scope>NUCLEOTIDE SEQUENCE [LARGE SCALE GENOMIC DNA]</scope>
    <source>
        <strain evidence="2 3">G-192</strain>
    </source>
</reference>
<dbReference type="EMBL" id="VWOJ01000002">
    <property type="protein sequence ID" value="KAA5803891.1"/>
    <property type="molecule type" value="Genomic_DNA"/>
</dbReference>
<organism evidence="2 3">
    <name type="scientific">Alkalicaulis satelles</name>
    <dbReference type="NCBI Taxonomy" id="2609175"/>
    <lineage>
        <taxon>Bacteria</taxon>
        <taxon>Pseudomonadati</taxon>
        <taxon>Pseudomonadota</taxon>
        <taxon>Alphaproteobacteria</taxon>
        <taxon>Maricaulales</taxon>
        <taxon>Maricaulaceae</taxon>
        <taxon>Alkalicaulis</taxon>
    </lineage>
</organism>
<dbReference type="AlphaFoldDB" id="A0A5M6ZNU1"/>
<evidence type="ECO:0000256" key="1">
    <source>
        <dbReference type="SAM" id="MobiDB-lite"/>
    </source>
</evidence>
<name>A0A5M6ZNU1_9PROT</name>
<sequence length="243" mass="26519">MSPMTNWRCDEERADLIAAARAMREEGVVMHEVARQLGVPVSTLHRWAAEGGWRTMDMAAARMRAAFGERAEASPAPGETGADTAPQAEGGPEPHPEPGPEPQAGPAPEPRPEPGPGDEPDAPYQFICPIQARIAGERAMKAAFALMVDGELKSASQTMQLAERMLGAARVLGELPLPPENDEAARRESEKNHAELTRRIRNLVKMALRGEVSCLPKWATSKSFLADTLYPDQYNWDDTAEQE</sequence>
<feature type="compositionally biased region" description="Pro residues" evidence="1">
    <location>
        <begin position="99"/>
        <end position="115"/>
    </location>
</feature>
<dbReference type="Proteomes" id="UP000325122">
    <property type="component" value="Unassembled WGS sequence"/>
</dbReference>
<protein>
    <submittedName>
        <fullName evidence="2">Uncharacterized protein</fullName>
    </submittedName>
</protein>
<dbReference type="Gene3D" id="1.10.10.60">
    <property type="entry name" value="Homeodomain-like"/>
    <property type="match status" value="1"/>
</dbReference>
<gene>
    <name evidence="2" type="ORF">F1654_08830</name>
</gene>
<evidence type="ECO:0000313" key="3">
    <source>
        <dbReference type="Proteomes" id="UP000325122"/>
    </source>
</evidence>
<keyword evidence="3" id="KW-1185">Reference proteome</keyword>
<comment type="caution">
    <text evidence="2">The sequence shown here is derived from an EMBL/GenBank/DDBJ whole genome shotgun (WGS) entry which is preliminary data.</text>
</comment>